<protein>
    <submittedName>
        <fullName evidence="1">Uncharacterized protein</fullName>
    </submittedName>
</protein>
<dbReference type="EMBL" id="KC821608">
    <property type="protein sequence ID" value="AGO47455.1"/>
    <property type="molecule type" value="Genomic_DNA"/>
</dbReference>
<evidence type="ECO:0000313" key="2">
    <source>
        <dbReference type="Proteomes" id="UP000014731"/>
    </source>
</evidence>
<dbReference type="Proteomes" id="UP000014731">
    <property type="component" value="Segment"/>
</dbReference>
<name>R9ZY59_9CAUD</name>
<dbReference type="GeneID" id="16881093"/>
<sequence length="116" mass="13571">MEKELKENNDLLNALYGFDKKYNLKGINRTDLNNTIDIVRLKIIELNKLKDTIMNSIIGSYKGIDYEITNEDGMTDMNGNMPFKYNIEGDEQIIYSTSIEKVYEIVKDEIEEEYLD</sequence>
<accession>R9ZY59</accession>
<keyword evidence="2" id="KW-1185">Reference proteome</keyword>
<gene>
    <name evidence="1" type="ORF">Phi19:3_gp051</name>
</gene>
<organism evidence="1 2">
    <name type="scientific">Cellulophaga phage phi19:3</name>
    <dbReference type="NCBI Taxonomy" id="1327971"/>
    <lineage>
        <taxon>Viruses</taxon>
        <taxon>Duplodnaviria</taxon>
        <taxon>Heunggongvirae</taxon>
        <taxon>Uroviricota</taxon>
        <taxon>Caudoviricetes</taxon>
        <taxon>Pachyviridae</taxon>
        <taxon>Baltivirus</taxon>
        <taxon>Baltivirus phi19tres</taxon>
    </lineage>
</organism>
<dbReference type="KEGG" id="vg:16881093"/>
<proteinExistence type="predicted"/>
<evidence type="ECO:0000313" key="1">
    <source>
        <dbReference type="EMBL" id="AGO47455.1"/>
    </source>
</evidence>
<dbReference type="RefSeq" id="YP_008240836.1">
    <property type="nucleotide sequence ID" value="NC_021789.1"/>
</dbReference>
<reference evidence="1 2" key="1">
    <citation type="journal article" date="2013" name="Proc. Natl. Acad. Sci. U.S.A.">
        <title>Twelve previously unknown phage genera are ubiquitous in global oceans.</title>
        <authorList>
            <person name="Holmfeldt K."/>
            <person name="Solonenko N."/>
            <person name="Shah M."/>
            <person name="Corrier K."/>
            <person name="Riemann L."/>
            <person name="Verberkmoes N.C."/>
            <person name="Sullivan M.B."/>
        </authorList>
    </citation>
    <scope>NUCLEOTIDE SEQUENCE [LARGE SCALE GENOMIC DNA]</scope>
    <source>
        <strain evidence="1">Phi19:3</strain>
    </source>
</reference>
<reference evidence="2" key="2">
    <citation type="submission" date="2013-03" db="EMBL/GenBank/DDBJ databases">
        <title>The Cellulophaga phages: a novel, diverse, and globally ubiquitous model system.</title>
        <authorList>
            <person name="Holmfeldt K."/>
            <person name="Solonenko N."/>
            <person name="Shah M."/>
            <person name="Corrier K."/>
            <person name="Riemann L."/>
            <person name="VerBerkmoes N.C."/>
            <person name="Sullivan M.B."/>
        </authorList>
    </citation>
    <scope>NUCLEOTIDE SEQUENCE [LARGE SCALE GENOMIC DNA]</scope>
</reference>